<organism evidence="2 3">
    <name type="scientific">Exophiala viscosa</name>
    <dbReference type="NCBI Taxonomy" id="2486360"/>
    <lineage>
        <taxon>Eukaryota</taxon>
        <taxon>Fungi</taxon>
        <taxon>Dikarya</taxon>
        <taxon>Ascomycota</taxon>
        <taxon>Pezizomycotina</taxon>
        <taxon>Eurotiomycetes</taxon>
        <taxon>Chaetothyriomycetidae</taxon>
        <taxon>Chaetothyriales</taxon>
        <taxon>Herpotrichiellaceae</taxon>
        <taxon>Exophiala</taxon>
    </lineage>
</organism>
<evidence type="ECO:0000313" key="3">
    <source>
        <dbReference type="Proteomes" id="UP001203852"/>
    </source>
</evidence>
<comment type="caution">
    <text evidence="2">The sequence shown here is derived from an EMBL/GenBank/DDBJ whole genome shotgun (WGS) entry which is preliminary data.</text>
</comment>
<proteinExistence type="predicted"/>
<feature type="region of interest" description="Disordered" evidence="1">
    <location>
        <begin position="36"/>
        <end position="74"/>
    </location>
</feature>
<dbReference type="PANTHER" id="PTHR34117:SF1">
    <property type="entry name" value="STYLE CELL-CYCLE INHIBITOR 1"/>
    <property type="match status" value="1"/>
</dbReference>
<keyword evidence="3" id="KW-1185">Reference proteome</keyword>
<dbReference type="PANTHER" id="PTHR34117">
    <property type="entry name" value="STYLE CELL-CYCLE INHIBITOR 1"/>
    <property type="match status" value="1"/>
</dbReference>
<feature type="compositionally biased region" description="Basic and acidic residues" evidence="1">
    <location>
        <begin position="267"/>
        <end position="282"/>
    </location>
</feature>
<sequence length="348" mass="40181">MRGVFEVCFAPRYLGRSLPRIWIILAAYTISYTTTMTEPRTRERSRSPRRHEARPSRHRSRSPRQRHHVPATALPLNAQEISKHDLPSYRNMFALYLDIQKQMDIDDLTETEVKGRWKSFVGKWNRGELAEGWYEPKTLEKSRISAARSDPNDQGPKDEDEDEYGPALPGTGLAEGHEGSRYNQAHGASIPSVQDLRARDEQTGEDAASARERYRDDIRHERAIDRKLQKERLEEIAPRAEAGTRERQLEKKREKADSNRSFAASKDAGDTDLRDADVMGEEDSIRELKRAKKETERKKNEREIRKEEILRARAAERETRLAGLKEKEDRTMAMLKEIAKQRFGGGES</sequence>
<feature type="compositionally biased region" description="Basic residues" evidence="1">
    <location>
        <begin position="47"/>
        <end position="69"/>
    </location>
</feature>
<evidence type="ECO:0000313" key="2">
    <source>
        <dbReference type="EMBL" id="KAI1617093.1"/>
    </source>
</evidence>
<feature type="region of interest" description="Disordered" evidence="1">
    <location>
        <begin position="141"/>
        <end position="282"/>
    </location>
</feature>
<evidence type="ECO:0000256" key="1">
    <source>
        <dbReference type="SAM" id="MobiDB-lite"/>
    </source>
</evidence>
<feature type="compositionally biased region" description="Basic and acidic residues" evidence="1">
    <location>
        <begin position="196"/>
        <end position="258"/>
    </location>
</feature>
<dbReference type="EMBL" id="MU404351">
    <property type="protein sequence ID" value="KAI1617093.1"/>
    <property type="molecule type" value="Genomic_DNA"/>
</dbReference>
<gene>
    <name evidence="2" type="ORF">EDD36DRAFT_153921</name>
</gene>
<name>A0AAN6IGW5_9EURO</name>
<dbReference type="InterPro" id="IPR044688">
    <property type="entry name" value="SCI-1-like"/>
</dbReference>
<protein>
    <submittedName>
        <fullName evidence="2">Uncharacterized protein</fullName>
    </submittedName>
</protein>
<dbReference type="Proteomes" id="UP001203852">
    <property type="component" value="Unassembled WGS sequence"/>
</dbReference>
<dbReference type="AlphaFoldDB" id="A0AAN6IGW5"/>
<accession>A0AAN6IGW5</accession>
<reference evidence="2" key="1">
    <citation type="journal article" date="2022" name="bioRxiv">
        <title>Deciphering the potential niche of two novel black yeast fungi from a biological soil crust based on their genomes, phenotypes, and melanin regulation.</title>
        <authorList>
            <consortium name="DOE Joint Genome Institute"/>
            <person name="Carr E.C."/>
            <person name="Barton Q."/>
            <person name="Grambo S."/>
            <person name="Sullivan M."/>
            <person name="Renfro C.M."/>
            <person name="Kuo A."/>
            <person name="Pangilinan J."/>
            <person name="Lipzen A."/>
            <person name="Keymanesh K."/>
            <person name="Savage E."/>
            <person name="Barry K."/>
            <person name="Grigoriev I.V."/>
            <person name="Riekhof W.R."/>
            <person name="Harris S.S."/>
        </authorList>
    </citation>
    <scope>NUCLEOTIDE SEQUENCE</scope>
    <source>
        <strain evidence="2">JF 03-4F</strain>
    </source>
</reference>